<accession>A0A0A9ERZ7</accession>
<evidence type="ECO:0000313" key="1">
    <source>
        <dbReference type="EMBL" id="JAE00611.1"/>
    </source>
</evidence>
<dbReference type="EMBL" id="GBRH01197285">
    <property type="protein sequence ID" value="JAE00611.1"/>
    <property type="molecule type" value="Transcribed_RNA"/>
</dbReference>
<organism evidence="1">
    <name type="scientific">Arundo donax</name>
    <name type="common">Giant reed</name>
    <name type="synonym">Donax arundinaceus</name>
    <dbReference type="NCBI Taxonomy" id="35708"/>
    <lineage>
        <taxon>Eukaryota</taxon>
        <taxon>Viridiplantae</taxon>
        <taxon>Streptophyta</taxon>
        <taxon>Embryophyta</taxon>
        <taxon>Tracheophyta</taxon>
        <taxon>Spermatophyta</taxon>
        <taxon>Magnoliopsida</taxon>
        <taxon>Liliopsida</taxon>
        <taxon>Poales</taxon>
        <taxon>Poaceae</taxon>
        <taxon>PACMAD clade</taxon>
        <taxon>Arundinoideae</taxon>
        <taxon>Arundineae</taxon>
        <taxon>Arundo</taxon>
    </lineage>
</organism>
<dbReference type="AlphaFoldDB" id="A0A0A9ERZ7"/>
<name>A0A0A9ERZ7_ARUDO</name>
<sequence length="50" mass="5806">MDDRELQPAQHEEALLRHVCRWRIQMARADFPQGEQCGSLLDVLGCRRLG</sequence>
<reference evidence="1" key="1">
    <citation type="submission" date="2014-09" db="EMBL/GenBank/DDBJ databases">
        <authorList>
            <person name="Magalhaes I.L.F."/>
            <person name="Oliveira U."/>
            <person name="Santos F.R."/>
            <person name="Vidigal T.H.D.A."/>
            <person name="Brescovit A.D."/>
            <person name="Santos A.J."/>
        </authorList>
    </citation>
    <scope>NUCLEOTIDE SEQUENCE</scope>
    <source>
        <tissue evidence="1">Shoot tissue taken approximately 20 cm above the soil surface</tissue>
    </source>
</reference>
<proteinExistence type="predicted"/>
<protein>
    <submittedName>
        <fullName evidence="1">Uncharacterized protein</fullName>
    </submittedName>
</protein>
<reference evidence="1" key="2">
    <citation type="journal article" date="2015" name="Data Brief">
        <title>Shoot transcriptome of the giant reed, Arundo donax.</title>
        <authorList>
            <person name="Barrero R.A."/>
            <person name="Guerrero F.D."/>
            <person name="Moolhuijzen P."/>
            <person name="Goolsby J.A."/>
            <person name="Tidwell J."/>
            <person name="Bellgard S.E."/>
            <person name="Bellgard M.I."/>
        </authorList>
    </citation>
    <scope>NUCLEOTIDE SEQUENCE</scope>
    <source>
        <tissue evidence="1">Shoot tissue taken approximately 20 cm above the soil surface</tissue>
    </source>
</reference>